<feature type="transmembrane region" description="Helical" evidence="6">
    <location>
        <begin position="296"/>
        <end position="317"/>
    </location>
</feature>
<dbReference type="InterPro" id="IPR001851">
    <property type="entry name" value="ABC_transp_permease"/>
</dbReference>
<dbReference type="EMBL" id="LDRT01000015">
    <property type="protein sequence ID" value="KTR96267.1"/>
    <property type="molecule type" value="Genomic_DNA"/>
</dbReference>
<evidence type="ECO:0000256" key="2">
    <source>
        <dbReference type="ARBA" id="ARBA00022475"/>
    </source>
</evidence>
<feature type="transmembrane region" description="Helical" evidence="6">
    <location>
        <begin position="51"/>
        <end position="81"/>
    </location>
</feature>
<protein>
    <submittedName>
        <fullName evidence="7">Branched-chain amino acid ABC transporter permease</fullName>
    </submittedName>
</protein>
<evidence type="ECO:0000313" key="8">
    <source>
        <dbReference type="Proteomes" id="UP000075025"/>
    </source>
</evidence>
<evidence type="ECO:0000313" key="7">
    <source>
        <dbReference type="EMBL" id="KTR96267.1"/>
    </source>
</evidence>
<dbReference type="RefSeq" id="WP_058622601.1">
    <property type="nucleotide sequence ID" value="NZ_LDRT01000015.1"/>
</dbReference>
<organism evidence="7 8">
    <name type="scientific">Microbacterium testaceum</name>
    <name type="common">Aureobacterium testaceum</name>
    <name type="synonym">Brevibacterium testaceum</name>
    <dbReference type="NCBI Taxonomy" id="2033"/>
    <lineage>
        <taxon>Bacteria</taxon>
        <taxon>Bacillati</taxon>
        <taxon>Actinomycetota</taxon>
        <taxon>Actinomycetes</taxon>
        <taxon>Micrococcales</taxon>
        <taxon>Microbacteriaceae</taxon>
        <taxon>Microbacterium</taxon>
    </lineage>
</organism>
<dbReference type="PANTHER" id="PTHR30482">
    <property type="entry name" value="HIGH-AFFINITY BRANCHED-CHAIN AMINO ACID TRANSPORT SYSTEM PERMEASE"/>
    <property type="match status" value="1"/>
</dbReference>
<accession>A0A147F0E0</accession>
<dbReference type="Proteomes" id="UP000075025">
    <property type="component" value="Unassembled WGS sequence"/>
</dbReference>
<comment type="subcellular location">
    <subcellularLocation>
        <location evidence="1">Cell membrane</location>
        <topology evidence="1">Multi-pass membrane protein</topology>
    </subcellularLocation>
</comment>
<gene>
    <name evidence="7" type="ORF">NS220_02875</name>
</gene>
<name>A0A147F0E0_MICTE</name>
<evidence type="ECO:0000256" key="4">
    <source>
        <dbReference type="ARBA" id="ARBA00022989"/>
    </source>
</evidence>
<dbReference type="CDD" id="cd06581">
    <property type="entry name" value="TM_PBP1_LivM_like"/>
    <property type="match status" value="1"/>
</dbReference>
<feature type="transmembrane region" description="Helical" evidence="6">
    <location>
        <begin position="12"/>
        <end position="31"/>
    </location>
</feature>
<feature type="transmembrane region" description="Helical" evidence="6">
    <location>
        <begin position="159"/>
        <end position="180"/>
    </location>
</feature>
<dbReference type="PANTHER" id="PTHR30482:SF10">
    <property type="entry name" value="HIGH-AFFINITY BRANCHED-CHAIN AMINO ACID TRANSPORT PROTEIN BRAE"/>
    <property type="match status" value="1"/>
</dbReference>
<sequence length="327" mass="35126">MIFLDLLREMASTAIAPTTAALAIAAIGLNIHFGYTGLLNMGQAGFMLLGAYGFAVSVQAGLGFVPALIIALLVVLVYSFILGVPTLKLRGDYLAIVTISAAEIIRMVGRSSVLGPITNGSNGIPGDRYRDPFNGLSFFGDGQTTILWWTYDNTGVSGWWVRAVAWAVVAVLLVLVWLLIRSPWGRVLKGIREDEDAVRSLGKSAFSFKMQALILGGLIGGIAGIVYVMPSSVQPDALGRSMTFFIWTALLLGGAATIFGPVLGAILFFVVRIFIQGVTRLIVPEGVWSGQQTEQFSWILIGIALMLLVIFRPQGILGNKKELSFNV</sequence>
<dbReference type="OrthoDB" id="9814461at2"/>
<keyword evidence="2" id="KW-1003">Cell membrane</keyword>
<feature type="transmembrane region" description="Helical" evidence="6">
    <location>
        <begin position="242"/>
        <end position="275"/>
    </location>
</feature>
<proteinExistence type="predicted"/>
<evidence type="ECO:0000256" key="3">
    <source>
        <dbReference type="ARBA" id="ARBA00022692"/>
    </source>
</evidence>
<keyword evidence="5 6" id="KW-0472">Membrane</keyword>
<dbReference type="Pfam" id="PF02653">
    <property type="entry name" value="BPD_transp_2"/>
    <property type="match status" value="1"/>
</dbReference>
<comment type="caution">
    <text evidence="7">The sequence shown here is derived from an EMBL/GenBank/DDBJ whole genome shotgun (WGS) entry which is preliminary data.</text>
</comment>
<keyword evidence="3 6" id="KW-0812">Transmembrane</keyword>
<evidence type="ECO:0000256" key="1">
    <source>
        <dbReference type="ARBA" id="ARBA00004651"/>
    </source>
</evidence>
<evidence type="ECO:0000256" key="6">
    <source>
        <dbReference type="SAM" id="Phobius"/>
    </source>
</evidence>
<dbReference type="InterPro" id="IPR043428">
    <property type="entry name" value="LivM-like"/>
</dbReference>
<feature type="transmembrane region" description="Helical" evidence="6">
    <location>
        <begin position="212"/>
        <end position="230"/>
    </location>
</feature>
<evidence type="ECO:0000256" key="5">
    <source>
        <dbReference type="ARBA" id="ARBA00023136"/>
    </source>
</evidence>
<keyword evidence="4 6" id="KW-1133">Transmembrane helix</keyword>
<dbReference type="PATRIC" id="fig|2033.6.peg.943"/>
<dbReference type="AlphaFoldDB" id="A0A147F0E0"/>
<reference evidence="7 8" key="1">
    <citation type="journal article" date="2016" name="Front. Microbiol.">
        <title>Genomic Resource of Rice Seed Associated Bacteria.</title>
        <authorList>
            <person name="Midha S."/>
            <person name="Bansal K."/>
            <person name="Sharma S."/>
            <person name="Kumar N."/>
            <person name="Patil P.P."/>
            <person name="Chaudhry V."/>
            <person name="Patil P.B."/>
        </authorList>
    </citation>
    <scope>NUCLEOTIDE SEQUENCE [LARGE SCALE GENOMIC DNA]</scope>
    <source>
        <strain evidence="7 8">NS220</strain>
    </source>
</reference>
<dbReference type="GO" id="GO:0005886">
    <property type="term" value="C:plasma membrane"/>
    <property type="evidence" value="ECO:0007669"/>
    <property type="project" value="UniProtKB-SubCell"/>
</dbReference>
<dbReference type="GO" id="GO:0015658">
    <property type="term" value="F:branched-chain amino acid transmembrane transporter activity"/>
    <property type="evidence" value="ECO:0007669"/>
    <property type="project" value="InterPro"/>
</dbReference>